<dbReference type="Proteomes" id="UP000095751">
    <property type="component" value="Unassembled WGS sequence"/>
</dbReference>
<dbReference type="AlphaFoldDB" id="A0A1E7FVW5"/>
<dbReference type="Gene3D" id="3.40.605.10">
    <property type="entry name" value="Aldehyde Dehydrogenase, Chain A, domain 1"/>
    <property type="match status" value="1"/>
</dbReference>
<organism evidence="3 4">
    <name type="scientific">Fragilariopsis cylindrus CCMP1102</name>
    <dbReference type="NCBI Taxonomy" id="635003"/>
    <lineage>
        <taxon>Eukaryota</taxon>
        <taxon>Sar</taxon>
        <taxon>Stramenopiles</taxon>
        <taxon>Ochrophyta</taxon>
        <taxon>Bacillariophyta</taxon>
        <taxon>Bacillariophyceae</taxon>
        <taxon>Bacillariophycidae</taxon>
        <taxon>Bacillariales</taxon>
        <taxon>Bacillariaceae</taxon>
        <taxon>Fragilariopsis</taxon>
    </lineage>
</organism>
<dbReference type="SUPFAM" id="SSF53720">
    <property type="entry name" value="ALDH-like"/>
    <property type="match status" value="1"/>
</dbReference>
<dbReference type="InterPro" id="IPR016161">
    <property type="entry name" value="Ald_DH/histidinol_DH"/>
</dbReference>
<evidence type="ECO:0000256" key="1">
    <source>
        <dbReference type="ARBA" id="ARBA00023002"/>
    </source>
</evidence>
<dbReference type="InterPro" id="IPR050740">
    <property type="entry name" value="Aldehyde_DH_Superfamily"/>
</dbReference>
<dbReference type="KEGG" id="fcy:FRACYDRAFT_177646"/>
<evidence type="ECO:0000313" key="4">
    <source>
        <dbReference type="Proteomes" id="UP000095751"/>
    </source>
</evidence>
<keyword evidence="1" id="KW-0560">Oxidoreductase</keyword>
<dbReference type="EMBL" id="KV784353">
    <property type="protein sequence ID" value="OEU22264.1"/>
    <property type="molecule type" value="Genomic_DNA"/>
</dbReference>
<dbReference type="InterPro" id="IPR016163">
    <property type="entry name" value="Ald_DH_C"/>
</dbReference>
<dbReference type="Pfam" id="PF00171">
    <property type="entry name" value="Aldedh"/>
    <property type="match status" value="1"/>
</dbReference>
<protein>
    <submittedName>
        <fullName evidence="3">Aldehyde dehydrogenase</fullName>
    </submittedName>
</protein>
<dbReference type="PANTHER" id="PTHR43353:SF5">
    <property type="entry name" value="SUCCINATE-SEMIALDEHYDE DEHYDROGENASE, MITOCHONDRIAL"/>
    <property type="match status" value="1"/>
</dbReference>
<sequence>MIQGEIKSSFDGVEKTPLADVHGCCTSSLPVDECNDSKKDASTTISFAQPIIGKMPQLSTEQTLQIMKDAETAWDGGSGVWPQLPLRERLDAIERLLKDLETNQREKMVQVLMWEIGKNRKDAESEFDRTIKFSRDAMQVIRGINTNADGDDDVTNEFAGSWQSHGSTMAFVRRAAIGIVLCLGPMNYPLNETYATLIPALLMGNVVLMKIPTVGGLVHLLTMEAFQKALPAGAMNFISGRGRDTMPTLMKTGKIDSLAFIGGSSAADSLIRQHPHPHRLKIFLQLEAKNMGIFLPDLFQDTANRAEELSKAVDQGILGALSFNGQRCTSLKLFFIPKGHGAEFSRQMAEKIDKMHVGLPWQSWDDDDDSNDSKPIYSHFTPLPSKSRIDLMRRLIDDAVSKGAEIVNKQGGEIIGGNDSTLMVPAVLYPVTPDMDIYYEEQFGPIVPITEYESLESVLLYGQQGIYGQQVSIFVSEEETNNAAKLLDRFSTVFGKININSQCGRSPDTLPFSGRRSSAMGVMSVKDALREFSVPTVIAYKDSEINTRILQEIESASIFLQGGSSYTSNL</sequence>
<evidence type="ECO:0000313" key="3">
    <source>
        <dbReference type="EMBL" id="OEU22264.1"/>
    </source>
</evidence>
<reference evidence="3 4" key="1">
    <citation type="submission" date="2016-09" db="EMBL/GenBank/DDBJ databases">
        <title>Extensive genetic diversity and differential bi-allelic expression allows diatom success in the polar Southern Ocean.</title>
        <authorList>
            <consortium name="DOE Joint Genome Institute"/>
            <person name="Mock T."/>
            <person name="Otillar R.P."/>
            <person name="Strauss J."/>
            <person name="Dupont C."/>
            <person name="Frickenhaus S."/>
            <person name="Maumus F."/>
            <person name="Mcmullan M."/>
            <person name="Sanges R."/>
            <person name="Schmutz J."/>
            <person name="Toseland A."/>
            <person name="Valas R."/>
            <person name="Veluchamy A."/>
            <person name="Ward B.J."/>
            <person name="Allen A."/>
            <person name="Barry K."/>
            <person name="Falciatore A."/>
            <person name="Ferrante M."/>
            <person name="Fortunato A.E."/>
            <person name="Gloeckner G."/>
            <person name="Gruber A."/>
            <person name="Hipkin R."/>
            <person name="Janech M."/>
            <person name="Kroth P."/>
            <person name="Leese F."/>
            <person name="Lindquist E."/>
            <person name="Lyon B.R."/>
            <person name="Martin J."/>
            <person name="Mayer C."/>
            <person name="Parker M."/>
            <person name="Quesneville H."/>
            <person name="Raymond J."/>
            <person name="Uhlig C."/>
            <person name="Valentin K.U."/>
            <person name="Worden A.Z."/>
            <person name="Armbrust E.V."/>
            <person name="Bowler C."/>
            <person name="Green B."/>
            <person name="Moulton V."/>
            <person name="Van Oosterhout C."/>
            <person name="Grigoriev I."/>
        </authorList>
    </citation>
    <scope>NUCLEOTIDE SEQUENCE [LARGE SCALE GENOMIC DNA]</scope>
    <source>
        <strain evidence="3 4">CCMP1102</strain>
    </source>
</reference>
<gene>
    <name evidence="3" type="ORF">FRACYDRAFT_177646</name>
</gene>
<dbReference type="PANTHER" id="PTHR43353">
    <property type="entry name" value="SUCCINATE-SEMIALDEHYDE DEHYDROGENASE, MITOCHONDRIAL"/>
    <property type="match status" value="1"/>
</dbReference>
<dbReference type="InterPro" id="IPR016162">
    <property type="entry name" value="Ald_DH_N"/>
</dbReference>
<dbReference type="InterPro" id="IPR015590">
    <property type="entry name" value="Aldehyde_DH_dom"/>
</dbReference>
<feature type="domain" description="Aldehyde dehydrogenase" evidence="2">
    <location>
        <begin position="46"/>
        <end position="534"/>
    </location>
</feature>
<dbReference type="GO" id="GO:0016620">
    <property type="term" value="F:oxidoreductase activity, acting on the aldehyde or oxo group of donors, NAD or NADP as acceptor"/>
    <property type="evidence" value="ECO:0007669"/>
    <property type="project" value="InterPro"/>
</dbReference>
<keyword evidence="4" id="KW-1185">Reference proteome</keyword>
<accession>A0A1E7FVW5</accession>
<dbReference type="OrthoDB" id="310895at2759"/>
<evidence type="ECO:0000259" key="2">
    <source>
        <dbReference type="Pfam" id="PF00171"/>
    </source>
</evidence>
<dbReference type="Gene3D" id="3.40.309.10">
    <property type="entry name" value="Aldehyde Dehydrogenase, Chain A, domain 2"/>
    <property type="match status" value="1"/>
</dbReference>
<proteinExistence type="predicted"/>
<dbReference type="InParanoid" id="A0A1E7FVW5"/>
<name>A0A1E7FVW5_9STRA</name>